<organism evidence="9 10">
    <name type="scientific">Acaulospora morrowiae</name>
    <dbReference type="NCBI Taxonomy" id="94023"/>
    <lineage>
        <taxon>Eukaryota</taxon>
        <taxon>Fungi</taxon>
        <taxon>Fungi incertae sedis</taxon>
        <taxon>Mucoromycota</taxon>
        <taxon>Glomeromycotina</taxon>
        <taxon>Glomeromycetes</taxon>
        <taxon>Diversisporales</taxon>
        <taxon>Acaulosporaceae</taxon>
        <taxon>Acaulospora</taxon>
    </lineage>
</organism>
<keyword evidence="3 6" id="KW-0812">Transmembrane</keyword>
<dbReference type="InterPro" id="IPR007905">
    <property type="entry name" value="EBP"/>
</dbReference>
<evidence type="ECO:0000256" key="5">
    <source>
        <dbReference type="ARBA" id="ARBA00023136"/>
    </source>
</evidence>
<reference evidence="9" key="1">
    <citation type="submission" date="2021-06" db="EMBL/GenBank/DDBJ databases">
        <authorList>
            <person name="Kallberg Y."/>
            <person name="Tangrot J."/>
            <person name="Rosling A."/>
        </authorList>
    </citation>
    <scope>NUCLEOTIDE SEQUENCE</scope>
    <source>
        <strain evidence="9">CL551</strain>
    </source>
</reference>
<dbReference type="InterPro" id="IPR033118">
    <property type="entry name" value="EXPERA"/>
</dbReference>
<evidence type="ECO:0000256" key="3">
    <source>
        <dbReference type="ARBA" id="ARBA00022692"/>
    </source>
</evidence>
<accession>A0A9N9G129</accession>
<dbReference type="GO" id="GO:0016125">
    <property type="term" value="P:sterol metabolic process"/>
    <property type="evidence" value="ECO:0007669"/>
    <property type="project" value="InterPro"/>
</dbReference>
<feature type="transmembrane region" description="Helical" evidence="7">
    <location>
        <begin position="115"/>
        <end position="137"/>
    </location>
</feature>
<gene>
    <name evidence="9" type="ORF">AMORRO_LOCUS6749</name>
</gene>
<comment type="subcellular location">
    <subcellularLocation>
        <location evidence="1">Membrane</location>
        <topology evidence="1">Multi-pass membrane protein</topology>
    </subcellularLocation>
</comment>
<dbReference type="Pfam" id="PF05241">
    <property type="entry name" value="EBP"/>
    <property type="match status" value="1"/>
</dbReference>
<proteinExistence type="inferred from homology"/>
<keyword evidence="4 6" id="KW-1133">Transmembrane helix</keyword>
<evidence type="ECO:0000313" key="9">
    <source>
        <dbReference type="EMBL" id="CAG8577293.1"/>
    </source>
</evidence>
<protein>
    <submittedName>
        <fullName evidence="9">3927_t:CDS:1</fullName>
    </submittedName>
</protein>
<dbReference type="EMBL" id="CAJVPV010004665">
    <property type="protein sequence ID" value="CAG8577293.1"/>
    <property type="molecule type" value="Genomic_DNA"/>
</dbReference>
<dbReference type="OrthoDB" id="58557at2759"/>
<evidence type="ECO:0000259" key="8">
    <source>
        <dbReference type="PROSITE" id="PS51751"/>
    </source>
</evidence>
<evidence type="ECO:0000256" key="2">
    <source>
        <dbReference type="ARBA" id="ARBA00008337"/>
    </source>
</evidence>
<dbReference type="AlphaFoldDB" id="A0A9N9G129"/>
<feature type="transmembrane region" description="Helical" evidence="7">
    <location>
        <begin position="55"/>
        <end position="74"/>
    </location>
</feature>
<evidence type="ECO:0000313" key="10">
    <source>
        <dbReference type="Proteomes" id="UP000789342"/>
    </source>
</evidence>
<name>A0A9N9G129_9GLOM</name>
<feature type="transmembrane region" description="Helical" evidence="7">
    <location>
        <begin position="180"/>
        <end position="202"/>
    </location>
</feature>
<evidence type="ECO:0000256" key="1">
    <source>
        <dbReference type="ARBA" id="ARBA00004141"/>
    </source>
</evidence>
<keyword evidence="10" id="KW-1185">Reference proteome</keyword>
<comment type="caution">
    <text evidence="9">The sequence shown here is derived from an EMBL/GenBank/DDBJ whole genome shotgun (WGS) entry which is preliminary data.</text>
</comment>
<dbReference type="PANTHER" id="PTHR14207:SF1">
    <property type="entry name" value="EMOPAMIL-BINDING PROTEIN-LIKE"/>
    <property type="match status" value="1"/>
</dbReference>
<dbReference type="GO" id="GO:0047750">
    <property type="term" value="F:cholestenol delta-isomerase activity"/>
    <property type="evidence" value="ECO:0007669"/>
    <property type="project" value="InterPro"/>
</dbReference>
<feature type="domain" description="EXPERA" evidence="8">
    <location>
        <begin position="56"/>
        <end position="201"/>
    </location>
</feature>
<dbReference type="Proteomes" id="UP000789342">
    <property type="component" value="Unassembled WGS sequence"/>
</dbReference>
<evidence type="ECO:0000256" key="7">
    <source>
        <dbReference type="SAM" id="Phobius"/>
    </source>
</evidence>
<comment type="similarity">
    <text evidence="2">Belongs to the EBP family.</text>
</comment>
<dbReference type="GO" id="GO:0005783">
    <property type="term" value="C:endoplasmic reticulum"/>
    <property type="evidence" value="ECO:0007669"/>
    <property type="project" value="TreeGrafter"/>
</dbReference>
<evidence type="ECO:0000256" key="6">
    <source>
        <dbReference type="PROSITE-ProRule" id="PRU01087"/>
    </source>
</evidence>
<dbReference type="PROSITE" id="PS51751">
    <property type="entry name" value="EXPERA"/>
    <property type="match status" value="1"/>
</dbReference>
<feature type="transmembrane region" description="Helical" evidence="7">
    <location>
        <begin position="149"/>
        <end position="168"/>
    </location>
</feature>
<feature type="transmembrane region" description="Helical" evidence="7">
    <location>
        <begin position="20"/>
        <end position="43"/>
    </location>
</feature>
<dbReference type="GO" id="GO:0016020">
    <property type="term" value="C:membrane"/>
    <property type="evidence" value="ECO:0007669"/>
    <property type="project" value="UniProtKB-SubCell"/>
</dbReference>
<dbReference type="PANTHER" id="PTHR14207">
    <property type="entry name" value="STEROL ISOMERASE"/>
    <property type="match status" value="1"/>
</dbReference>
<evidence type="ECO:0000256" key="4">
    <source>
        <dbReference type="ARBA" id="ARBA00022989"/>
    </source>
</evidence>
<keyword evidence="5 6" id="KW-0472">Membrane</keyword>
<sequence length="226" mass="26586">MDDSISFEFQSKNDFEELRQIIFSFLAVTLLFLFSLISSFIFLPFSKNAKTKSTSFERFVFIWLLWEALIHIIIEGPFVYMSVMGSVEKSNGIMADMWKEYGKADSRWLTSDPTIVSVEIPTSIFLGPLSIYVLYLLVTNHPSRHYWQLVLCICDIYGCWITFCPEWLTGNQKLHTESFMYFWVYLVFFNGLWVLIPSILAYQSWTYIVQNAKLVQEFEKQNLKVD</sequence>